<proteinExistence type="predicted"/>
<reference evidence="1 2" key="1">
    <citation type="submission" date="2016-06" db="EMBL/GenBank/DDBJ databases">
        <title>The Draft Genome Sequence and Annotation of the Desert Woodrat Neotoma lepida.</title>
        <authorList>
            <person name="Campbell M."/>
            <person name="Oakeson K.F."/>
            <person name="Yandell M."/>
            <person name="Halpert J.R."/>
            <person name="Dearing D."/>
        </authorList>
    </citation>
    <scope>NUCLEOTIDE SEQUENCE [LARGE SCALE GENOMIC DNA]</scope>
    <source>
        <strain evidence="1">417</strain>
        <tissue evidence="1">Liver</tissue>
    </source>
</reference>
<protein>
    <submittedName>
        <fullName evidence="1">Uncharacterized protein</fullName>
    </submittedName>
</protein>
<keyword evidence="2" id="KW-1185">Reference proteome</keyword>
<sequence>MKTCDAKLTSTIPHVIMEEVFWRTGAEVTTNEVIAKAVAKNRDQAIYESHSESLHMGKRGVVKS</sequence>
<name>A0A1A6G1B7_NEOLE</name>
<dbReference type="AlphaFoldDB" id="A0A1A6G1B7"/>
<organism evidence="1 2">
    <name type="scientific">Neotoma lepida</name>
    <name type="common">Desert woodrat</name>
    <dbReference type="NCBI Taxonomy" id="56216"/>
    <lineage>
        <taxon>Eukaryota</taxon>
        <taxon>Metazoa</taxon>
        <taxon>Chordata</taxon>
        <taxon>Craniata</taxon>
        <taxon>Vertebrata</taxon>
        <taxon>Euteleostomi</taxon>
        <taxon>Mammalia</taxon>
        <taxon>Eutheria</taxon>
        <taxon>Euarchontoglires</taxon>
        <taxon>Glires</taxon>
        <taxon>Rodentia</taxon>
        <taxon>Myomorpha</taxon>
        <taxon>Muroidea</taxon>
        <taxon>Cricetidae</taxon>
        <taxon>Neotominae</taxon>
        <taxon>Neotoma</taxon>
    </lineage>
</organism>
<accession>A0A1A6G1B7</accession>
<evidence type="ECO:0000313" key="1">
    <source>
        <dbReference type="EMBL" id="OBS59600.1"/>
    </source>
</evidence>
<comment type="caution">
    <text evidence="1">The sequence shown here is derived from an EMBL/GenBank/DDBJ whole genome shotgun (WGS) entry which is preliminary data.</text>
</comment>
<feature type="non-terminal residue" evidence="1">
    <location>
        <position position="64"/>
    </location>
</feature>
<gene>
    <name evidence="1" type="ORF">A6R68_09272</name>
</gene>
<dbReference type="EMBL" id="LZPO01108009">
    <property type="protein sequence ID" value="OBS59600.1"/>
    <property type="molecule type" value="Genomic_DNA"/>
</dbReference>
<evidence type="ECO:0000313" key="2">
    <source>
        <dbReference type="Proteomes" id="UP000092124"/>
    </source>
</evidence>
<dbReference type="Proteomes" id="UP000092124">
    <property type="component" value="Unassembled WGS sequence"/>
</dbReference>